<dbReference type="PANTHER" id="PTHR43591">
    <property type="entry name" value="METHYLTRANSFERASE"/>
    <property type="match status" value="1"/>
</dbReference>
<dbReference type="Pfam" id="PF08241">
    <property type="entry name" value="Methyltransf_11"/>
    <property type="match status" value="1"/>
</dbReference>
<dbReference type="InterPro" id="IPR029063">
    <property type="entry name" value="SAM-dependent_MTases_sf"/>
</dbReference>
<dbReference type="InterPro" id="IPR013216">
    <property type="entry name" value="Methyltransf_11"/>
</dbReference>
<dbReference type="AlphaFoldDB" id="A0A3M6W6N2"/>
<evidence type="ECO:0000313" key="2">
    <source>
        <dbReference type="EMBL" id="RMX74138.1"/>
    </source>
</evidence>
<reference evidence="2 3" key="1">
    <citation type="journal article" date="2018" name="BMC Genomics">
        <title>Genomic evidence for intraspecific hybridization in a clonal and extremely halotolerant yeast.</title>
        <authorList>
            <person name="Gostincar C."/>
            <person name="Stajich J.E."/>
            <person name="Zupancic J."/>
            <person name="Zalar P."/>
            <person name="Gunde-Cimerman N."/>
        </authorList>
    </citation>
    <scope>NUCLEOTIDE SEQUENCE [LARGE SCALE GENOMIC DNA]</scope>
    <source>
        <strain evidence="2 3">EXF-6656</strain>
    </source>
</reference>
<name>A0A3M6W6N2_HORWE</name>
<organism evidence="2 3">
    <name type="scientific">Hortaea werneckii</name>
    <name type="common">Black yeast</name>
    <name type="synonym">Cladosporium werneckii</name>
    <dbReference type="NCBI Taxonomy" id="91943"/>
    <lineage>
        <taxon>Eukaryota</taxon>
        <taxon>Fungi</taxon>
        <taxon>Dikarya</taxon>
        <taxon>Ascomycota</taxon>
        <taxon>Pezizomycotina</taxon>
        <taxon>Dothideomycetes</taxon>
        <taxon>Dothideomycetidae</taxon>
        <taxon>Mycosphaerellales</taxon>
        <taxon>Teratosphaeriaceae</taxon>
        <taxon>Hortaea</taxon>
    </lineage>
</organism>
<feature type="domain" description="Methyltransferase type 11" evidence="1">
    <location>
        <begin position="47"/>
        <end position="144"/>
    </location>
</feature>
<proteinExistence type="predicted"/>
<evidence type="ECO:0000313" key="3">
    <source>
        <dbReference type="Proteomes" id="UP000281245"/>
    </source>
</evidence>
<protein>
    <recommendedName>
        <fullName evidence="1">Methyltransferase type 11 domain-containing protein</fullName>
    </recommendedName>
</protein>
<dbReference type="CDD" id="cd02440">
    <property type="entry name" value="AdoMet_MTases"/>
    <property type="match status" value="1"/>
</dbReference>
<gene>
    <name evidence="2" type="ORF">D0869_12900</name>
</gene>
<evidence type="ECO:0000259" key="1">
    <source>
        <dbReference type="Pfam" id="PF08241"/>
    </source>
</evidence>
<dbReference type="SUPFAM" id="SSF53335">
    <property type="entry name" value="S-adenosyl-L-methionine-dependent methyltransferases"/>
    <property type="match status" value="1"/>
</dbReference>
<dbReference type="EMBL" id="QWIJ01001609">
    <property type="protein sequence ID" value="RMX74138.1"/>
    <property type="molecule type" value="Genomic_DNA"/>
</dbReference>
<sequence length="297" mass="32744">MAHNTYLPGYAPKQVQHHEWRNAENSAAYLLPTLQQKAKDNPQLALLDVGAGSGTITASLAKYMPQGQITATDLSEEILSRAKAFADQAGVSNISFQQASVYELPFPEGSFDIVHASMVLCHLDSPVQALKEMLRVAKPDGGIIACRESDLRMWSYHPQLSGLEKTHRLLMAVHEAAGGSIDGGAKLVSWAMQADATRDQITASFGTWCYSTPEERAIWGEWQRLDYAIWGVPYEADSDSGNTMAERVRHGGMRQKGLEMNITTETELQEMAEAWDEWVATEDACLGCMHGELIITK</sequence>
<dbReference type="Gene3D" id="3.40.50.150">
    <property type="entry name" value="Vaccinia Virus protein VP39"/>
    <property type="match status" value="1"/>
</dbReference>
<dbReference type="PANTHER" id="PTHR43591:SF24">
    <property type="entry name" value="2-METHOXY-6-POLYPRENYL-1,4-BENZOQUINOL METHYLASE, MITOCHONDRIAL"/>
    <property type="match status" value="1"/>
</dbReference>
<dbReference type="OrthoDB" id="10017101at2759"/>
<dbReference type="Proteomes" id="UP000281245">
    <property type="component" value="Unassembled WGS sequence"/>
</dbReference>
<accession>A0A3M6W6N2</accession>
<comment type="caution">
    <text evidence="2">The sequence shown here is derived from an EMBL/GenBank/DDBJ whole genome shotgun (WGS) entry which is preliminary data.</text>
</comment>
<dbReference type="GO" id="GO:0008757">
    <property type="term" value="F:S-adenosylmethionine-dependent methyltransferase activity"/>
    <property type="evidence" value="ECO:0007669"/>
    <property type="project" value="InterPro"/>
</dbReference>